<dbReference type="PANTHER" id="PTHR21494">
    <property type="entry name" value="ACTIVATING SIGNAL COINTEGRATOR 1 COMPLEX SUBUNIT 2 ASC-1 COMPLEX SUBUNIT P100"/>
    <property type="match status" value="1"/>
</dbReference>
<proteinExistence type="predicted"/>
<comment type="caution">
    <text evidence="4">The sequence shown here is derived from an EMBL/GenBank/DDBJ whole genome shotgun (WGS) entry which is preliminary data.</text>
</comment>
<sequence>MATAEQPPKKRRLYEPLPESPPPPPPSNESIASDSPSPKTLTPPSTPPLSQEQINIKRRNKDEVRNVYECYKRIKFCLSQNDGASMSELEQSYLSLISASRGCMSAQRIVADFIPRYACHFPTVLEDAAKGVIHMLNWSLTLIKRGEDYDGIAFETAKACILGLVDICCAASSVTPTSSVIRGICSAVFQNVITSFVDLFGEIDIFSMVDKNFLRMQDSPEVFSELKQKILDQDEPSSAKLSKLCSLSVVWIFFSCTKYFLAACLELLGSSTVEGASKGGKYFLSQVTSRLEDDVVHLLDRANDVPESCTGFTGTSVKGSDVAEELSTDNSHVSEGSPSVQNCCLLTMVLDKDPSLRRWMFSRCKKLSNSFGNASLEMTSALQGILAIFGQETCMEDCLLDGDEDKSDSVNCIDGNHVVPKISEEYESIGESSRKGNKLRALVSSSDDGSTDKVSDKYVRVNSSAVNHDSESISKVVPHSDNGVSRPMFLGTGIQGDMTQVRCSGLRESGSNQMPSPAIRPSVEFRSNSFEGRIDVPNFEKSQVPNMDFNLPPLRSSSGGVCNILSSPKHNFLSPVASTKSQTVWCCDGDPASMDIVSASKQLWVGYAGLDMSENHIRFQLERFGPIEQFFFFPIKGFALVEYRNIIDATKAHEYLPGNFPCRVKFMDIGFGTRGSMNGVAVGSSSLTYIGNVSSQWVKDEILHETRKLIHKGPLMVTDLSQERALLMEFETPEEAASVMLHLRQFRRERSNHYQPFGPRPGFASVGTAHMDGARHVPTPPHLDLKVNVPANLSNGIAGSHFRPVSGSPAGSSQMSQHGIQNTAQFSIKPENNSLELVSPGVKSENQAGAVCAAPVFQSNWNLSSSREMLEVGARKPDGYDNLPTGLHQGGNVPHILSAPQGPPIPPPQQIQSSAFIHPIYVPPNGPWDARGFNSHLPPDQYKTGSLPNNFHANAVVTPFIPASVTPLAQIHGTSVPPYNQMIPPPVVPLPSSSLPPPPPPPPPSPPPLPQTQPPLVPPPPGSPPPPPPPPLPVQELPNTNSSGKSLQYQWQGVLCKSGANYCTVYACRADSNICRYSNAIPEPSEWPAKLDMTKRTDLRHVKSTFTGTPQHRREVCRLIPSSTSDYKGFQDFISYLKQKDCAGVIKIPTSKSMWARLLFILPQSPETCAMLSVAPDPSDCLIGLVLPKETNFEWM</sequence>
<dbReference type="SMART" id="SM00360">
    <property type="entry name" value="RRM"/>
    <property type="match status" value="1"/>
</dbReference>
<dbReference type="GO" id="GO:0043130">
    <property type="term" value="F:ubiquitin binding"/>
    <property type="evidence" value="ECO:0007669"/>
    <property type="project" value="TreeGrafter"/>
</dbReference>
<accession>A0AAE1JUY2</accession>
<feature type="compositionally biased region" description="Pro residues" evidence="2">
    <location>
        <begin position="18"/>
        <end position="27"/>
    </location>
</feature>
<dbReference type="InterPro" id="IPR035979">
    <property type="entry name" value="RBD_domain_sf"/>
</dbReference>
<dbReference type="CDD" id="cd21546">
    <property type="entry name" value="SPOC_FPA-like"/>
    <property type="match status" value="1"/>
</dbReference>
<dbReference type="PROSITE" id="PS50102">
    <property type="entry name" value="RRM"/>
    <property type="match status" value="1"/>
</dbReference>
<dbReference type="SUPFAM" id="SSF54928">
    <property type="entry name" value="RNA-binding domain, RBD"/>
    <property type="match status" value="1"/>
</dbReference>
<keyword evidence="1" id="KW-0694">RNA-binding</keyword>
<evidence type="ECO:0000313" key="5">
    <source>
        <dbReference type="Proteomes" id="UP001293593"/>
    </source>
</evidence>
<evidence type="ECO:0000313" key="4">
    <source>
        <dbReference type="EMBL" id="KAK4274633.1"/>
    </source>
</evidence>
<dbReference type="EMBL" id="JAWXYG010000004">
    <property type="protein sequence ID" value="KAK4274633.1"/>
    <property type="molecule type" value="Genomic_DNA"/>
</dbReference>
<dbReference type="InterPro" id="IPR012677">
    <property type="entry name" value="Nucleotide-bd_a/b_plait_sf"/>
</dbReference>
<dbReference type="InterPro" id="IPR052586">
    <property type="entry name" value="ASCC2"/>
</dbReference>
<dbReference type="GO" id="GO:0003723">
    <property type="term" value="F:RNA binding"/>
    <property type="evidence" value="ECO:0007669"/>
    <property type="project" value="UniProtKB-UniRule"/>
</dbReference>
<evidence type="ECO:0000256" key="2">
    <source>
        <dbReference type="SAM" id="MobiDB-lite"/>
    </source>
</evidence>
<feature type="region of interest" description="Disordered" evidence="2">
    <location>
        <begin position="987"/>
        <end position="1045"/>
    </location>
</feature>
<evidence type="ECO:0000256" key="1">
    <source>
        <dbReference type="PROSITE-ProRule" id="PRU00176"/>
    </source>
</evidence>
<feature type="compositionally biased region" description="Pro residues" evidence="2">
    <location>
        <begin position="987"/>
        <end position="1033"/>
    </location>
</feature>
<keyword evidence="5" id="KW-1185">Reference proteome</keyword>
<dbReference type="Gene3D" id="3.30.70.330">
    <property type="match status" value="1"/>
</dbReference>
<protein>
    <recommendedName>
        <fullName evidence="3">RRM domain-containing protein</fullName>
    </recommendedName>
</protein>
<dbReference type="AlphaFoldDB" id="A0AAE1JUY2"/>
<gene>
    <name evidence="4" type="ORF">QN277_017827</name>
</gene>
<name>A0AAE1JUY2_9FABA</name>
<dbReference type="InterPro" id="IPR012921">
    <property type="entry name" value="SPOC_C"/>
</dbReference>
<dbReference type="PANTHER" id="PTHR21494:SF2">
    <property type="entry name" value="NUCLEIC ACID BINDING PROTEIN"/>
    <property type="match status" value="1"/>
</dbReference>
<feature type="region of interest" description="Disordered" evidence="2">
    <location>
        <begin position="1"/>
        <end position="51"/>
    </location>
</feature>
<dbReference type="InterPro" id="IPR000504">
    <property type="entry name" value="RRM_dom"/>
</dbReference>
<evidence type="ECO:0000259" key="3">
    <source>
        <dbReference type="PROSITE" id="PS50102"/>
    </source>
</evidence>
<organism evidence="4 5">
    <name type="scientific">Acacia crassicarpa</name>
    <name type="common">northern wattle</name>
    <dbReference type="NCBI Taxonomy" id="499986"/>
    <lineage>
        <taxon>Eukaryota</taxon>
        <taxon>Viridiplantae</taxon>
        <taxon>Streptophyta</taxon>
        <taxon>Embryophyta</taxon>
        <taxon>Tracheophyta</taxon>
        <taxon>Spermatophyta</taxon>
        <taxon>Magnoliopsida</taxon>
        <taxon>eudicotyledons</taxon>
        <taxon>Gunneridae</taxon>
        <taxon>Pentapetalae</taxon>
        <taxon>rosids</taxon>
        <taxon>fabids</taxon>
        <taxon>Fabales</taxon>
        <taxon>Fabaceae</taxon>
        <taxon>Caesalpinioideae</taxon>
        <taxon>mimosoid clade</taxon>
        <taxon>Acacieae</taxon>
        <taxon>Acacia</taxon>
    </lineage>
</organism>
<feature type="domain" description="RRM" evidence="3">
    <location>
        <begin position="601"/>
        <end position="674"/>
    </location>
</feature>
<reference evidence="4" key="1">
    <citation type="submission" date="2023-10" db="EMBL/GenBank/DDBJ databases">
        <title>Chromosome-level genome of the transformable northern wattle, Acacia crassicarpa.</title>
        <authorList>
            <person name="Massaro I."/>
            <person name="Sinha N.R."/>
            <person name="Poethig S."/>
            <person name="Leichty A.R."/>
        </authorList>
    </citation>
    <scope>NUCLEOTIDE SEQUENCE</scope>
    <source>
        <strain evidence="4">Acra3RX</strain>
        <tissue evidence="4">Leaf</tissue>
    </source>
</reference>
<dbReference type="Pfam" id="PF07744">
    <property type="entry name" value="SPOC"/>
    <property type="match status" value="1"/>
</dbReference>
<dbReference type="Proteomes" id="UP001293593">
    <property type="component" value="Unassembled WGS sequence"/>
</dbReference>